<evidence type="ECO:0000313" key="2">
    <source>
        <dbReference type="Proteomes" id="UP000799778"/>
    </source>
</evidence>
<keyword evidence="2" id="KW-1185">Reference proteome</keyword>
<dbReference type="RefSeq" id="XP_033389167.1">
    <property type="nucleotide sequence ID" value="XM_033534794.1"/>
</dbReference>
<organism evidence="1 2">
    <name type="scientific">Aaosphaeria arxii CBS 175.79</name>
    <dbReference type="NCBI Taxonomy" id="1450172"/>
    <lineage>
        <taxon>Eukaryota</taxon>
        <taxon>Fungi</taxon>
        <taxon>Dikarya</taxon>
        <taxon>Ascomycota</taxon>
        <taxon>Pezizomycotina</taxon>
        <taxon>Dothideomycetes</taxon>
        <taxon>Pleosporomycetidae</taxon>
        <taxon>Pleosporales</taxon>
        <taxon>Pleosporales incertae sedis</taxon>
        <taxon>Aaosphaeria</taxon>
    </lineage>
</organism>
<proteinExistence type="predicted"/>
<protein>
    <submittedName>
        <fullName evidence="1">Uncharacterized protein</fullName>
    </submittedName>
</protein>
<dbReference type="AlphaFoldDB" id="A0A6A5Y5N7"/>
<dbReference type="Proteomes" id="UP000799778">
    <property type="component" value="Unassembled WGS sequence"/>
</dbReference>
<name>A0A6A5Y5N7_9PLEO</name>
<accession>A0A6A5Y5N7</accession>
<dbReference type="EMBL" id="ML978066">
    <property type="protein sequence ID" value="KAF2020828.1"/>
    <property type="molecule type" value="Genomic_DNA"/>
</dbReference>
<dbReference type="GeneID" id="54292191"/>
<sequence>MENKTHSLETSNSSKIVKRVGKFDGGNIARSEIEPRTRTYTHTSLYTHVHSHKENAGKKKRECGRYHIVSSPYLQGRVGEALGKRHAYLWYKQPIGRGAGIIQSRSLCVSSFFLLAFFPPSSCLASRFVCCVRV</sequence>
<evidence type="ECO:0000313" key="1">
    <source>
        <dbReference type="EMBL" id="KAF2020828.1"/>
    </source>
</evidence>
<reference evidence="1" key="1">
    <citation type="journal article" date="2020" name="Stud. Mycol.">
        <title>101 Dothideomycetes genomes: a test case for predicting lifestyles and emergence of pathogens.</title>
        <authorList>
            <person name="Haridas S."/>
            <person name="Albert R."/>
            <person name="Binder M."/>
            <person name="Bloem J."/>
            <person name="Labutti K."/>
            <person name="Salamov A."/>
            <person name="Andreopoulos B."/>
            <person name="Baker S."/>
            <person name="Barry K."/>
            <person name="Bills G."/>
            <person name="Bluhm B."/>
            <person name="Cannon C."/>
            <person name="Castanera R."/>
            <person name="Culley D."/>
            <person name="Daum C."/>
            <person name="Ezra D."/>
            <person name="Gonzalez J."/>
            <person name="Henrissat B."/>
            <person name="Kuo A."/>
            <person name="Liang C."/>
            <person name="Lipzen A."/>
            <person name="Lutzoni F."/>
            <person name="Magnuson J."/>
            <person name="Mondo S."/>
            <person name="Nolan M."/>
            <person name="Ohm R."/>
            <person name="Pangilinan J."/>
            <person name="Park H.-J."/>
            <person name="Ramirez L."/>
            <person name="Alfaro M."/>
            <person name="Sun H."/>
            <person name="Tritt A."/>
            <person name="Yoshinaga Y."/>
            <person name="Zwiers L.-H."/>
            <person name="Turgeon B."/>
            <person name="Goodwin S."/>
            <person name="Spatafora J."/>
            <person name="Crous P."/>
            <person name="Grigoriev I."/>
        </authorList>
    </citation>
    <scope>NUCLEOTIDE SEQUENCE</scope>
    <source>
        <strain evidence="1">CBS 175.79</strain>
    </source>
</reference>
<gene>
    <name evidence="1" type="ORF">BU24DRAFT_9135</name>
</gene>